<gene>
    <name evidence="1" type="ORF">LCGC14_0060310</name>
</gene>
<sequence>MITISTERGFVEVESWDEIESLPGFTDNLNATDNALEAIIGRYVFASKQHCGLSHCHTPHNKGYVVSTQTGLVTNIGTVCGKINFGVEFDQLTKVFERDRTAQLNREIVGSFLSQEERHSESLDKVLNEGGSAVYRNVQALITPSKGCPNAVAKLLSKMVRDQRHELIRVRQATMEERDTASVMGAGKASEEHIVEEVVGALSGIEILYSKNDLRDLLVLDLQAKFRELLELDIDTMEHRSLRDWSEWCQGFERKIERAEGIVAIGMRFLSPGNLEQISLVLDGDDDALYRKHLSQVRRLSLTTNQLDS</sequence>
<evidence type="ECO:0000313" key="1">
    <source>
        <dbReference type="EMBL" id="KKO06847.1"/>
    </source>
</evidence>
<dbReference type="AlphaFoldDB" id="A0A0F9Y4P9"/>
<proteinExistence type="predicted"/>
<dbReference type="EMBL" id="LAZR01000014">
    <property type="protein sequence ID" value="KKO06847.1"/>
    <property type="molecule type" value="Genomic_DNA"/>
</dbReference>
<comment type="caution">
    <text evidence="1">The sequence shown here is derived from an EMBL/GenBank/DDBJ whole genome shotgun (WGS) entry which is preliminary data.</text>
</comment>
<reference evidence="1" key="1">
    <citation type="journal article" date="2015" name="Nature">
        <title>Complex archaea that bridge the gap between prokaryotes and eukaryotes.</title>
        <authorList>
            <person name="Spang A."/>
            <person name="Saw J.H."/>
            <person name="Jorgensen S.L."/>
            <person name="Zaremba-Niedzwiedzka K."/>
            <person name="Martijn J."/>
            <person name="Lind A.E."/>
            <person name="van Eijk R."/>
            <person name="Schleper C."/>
            <person name="Guy L."/>
            <person name="Ettema T.J."/>
        </authorList>
    </citation>
    <scope>NUCLEOTIDE SEQUENCE</scope>
</reference>
<name>A0A0F9Y4P9_9ZZZZ</name>
<protein>
    <submittedName>
        <fullName evidence="1">Uncharacterized protein</fullName>
    </submittedName>
</protein>
<accession>A0A0F9Y4P9</accession>
<organism evidence="1">
    <name type="scientific">marine sediment metagenome</name>
    <dbReference type="NCBI Taxonomy" id="412755"/>
    <lineage>
        <taxon>unclassified sequences</taxon>
        <taxon>metagenomes</taxon>
        <taxon>ecological metagenomes</taxon>
    </lineage>
</organism>